<keyword evidence="1" id="KW-0539">Nucleus</keyword>
<dbReference type="Pfam" id="PF02150">
    <property type="entry name" value="Zn_ribbon_RPB9"/>
    <property type="match status" value="1"/>
</dbReference>
<gene>
    <name evidence="3" type="ORF">H696_00089</name>
</gene>
<proteinExistence type="predicted"/>
<dbReference type="SUPFAM" id="SSF57783">
    <property type="entry name" value="Zinc beta-ribbon"/>
    <property type="match status" value="2"/>
</dbReference>
<dbReference type="GO" id="GO:0006283">
    <property type="term" value="P:transcription-coupled nucleotide-excision repair"/>
    <property type="evidence" value="ECO:0007669"/>
    <property type="project" value="TreeGrafter"/>
</dbReference>
<dbReference type="GeneID" id="20524814"/>
<dbReference type="GO" id="GO:0003899">
    <property type="term" value="F:DNA-directed RNA polymerase activity"/>
    <property type="evidence" value="ECO:0007669"/>
    <property type="project" value="InterPro"/>
</dbReference>
<dbReference type="eggNOG" id="KOG2691">
    <property type="taxonomic scope" value="Eukaryota"/>
</dbReference>
<dbReference type="Gene3D" id="2.20.25.10">
    <property type="match status" value="2"/>
</dbReference>
<sequence length="125" mass="14207">MRFCSSCNNILYPEEDPINKVLILKCRRQQCTFQTVSTDLPVVYTNYISRQAGDQQTEYGDVTTDPTLPRRSATCELCNMKTTLIFFLASRSPEADFSLIYVCQSCQGQYISDGTTITDITPNRH</sequence>
<dbReference type="AlphaFoldDB" id="A0A058ZEZ0"/>
<keyword evidence="4" id="KW-1185">Reference proteome</keyword>
<dbReference type="OrthoDB" id="282270at2759"/>
<reference evidence="3" key="1">
    <citation type="submission" date="2013-04" db="EMBL/GenBank/DDBJ databases">
        <title>The Genome Sequence of Fonticula alba ATCC 38817.</title>
        <authorList>
            <consortium name="The Broad Institute Genomics Platform"/>
            <person name="Russ C."/>
            <person name="Cuomo C."/>
            <person name="Burger G."/>
            <person name="Gray M.W."/>
            <person name="Holland P.W.H."/>
            <person name="King N."/>
            <person name="Lang F.B.F."/>
            <person name="Roger A.J."/>
            <person name="Ruiz-Trillo I."/>
            <person name="Brown M."/>
            <person name="Walker B."/>
            <person name="Young S."/>
            <person name="Zeng Q."/>
            <person name="Gargeya S."/>
            <person name="Fitzgerald M."/>
            <person name="Haas B."/>
            <person name="Abouelleil A."/>
            <person name="Allen A.W."/>
            <person name="Alvarado L."/>
            <person name="Arachchi H.M."/>
            <person name="Berlin A.M."/>
            <person name="Chapman S.B."/>
            <person name="Gainer-Dewar J."/>
            <person name="Goldberg J."/>
            <person name="Griggs A."/>
            <person name="Gujja S."/>
            <person name="Hansen M."/>
            <person name="Howarth C."/>
            <person name="Imamovic A."/>
            <person name="Ireland A."/>
            <person name="Larimer J."/>
            <person name="McCowan C."/>
            <person name="Murphy C."/>
            <person name="Pearson M."/>
            <person name="Poon T.W."/>
            <person name="Priest M."/>
            <person name="Roberts A."/>
            <person name="Saif S."/>
            <person name="Shea T."/>
            <person name="Sisk P."/>
            <person name="Sykes S."/>
            <person name="Wortman J."/>
            <person name="Nusbaum C."/>
            <person name="Birren B."/>
        </authorList>
    </citation>
    <scope>NUCLEOTIDE SEQUENCE [LARGE SCALE GENOMIC DNA]</scope>
    <source>
        <strain evidence="3">ATCC 38817</strain>
    </source>
</reference>
<protein>
    <recommendedName>
        <fullName evidence="2">DNA-directed RNA polymerase II subunit RPB9-like zinc ribbon domain-containing protein</fullName>
    </recommendedName>
</protein>
<evidence type="ECO:0000256" key="1">
    <source>
        <dbReference type="ARBA" id="ARBA00023242"/>
    </source>
</evidence>
<dbReference type="GO" id="GO:0005665">
    <property type="term" value="C:RNA polymerase II, core complex"/>
    <property type="evidence" value="ECO:0007669"/>
    <property type="project" value="TreeGrafter"/>
</dbReference>
<accession>A0A058ZEZ0</accession>
<dbReference type="InterPro" id="IPR001529">
    <property type="entry name" value="Zn_ribbon_RPB9"/>
</dbReference>
<dbReference type="GO" id="GO:0006367">
    <property type="term" value="P:transcription initiation at RNA polymerase II promoter"/>
    <property type="evidence" value="ECO:0007669"/>
    <property type="project" value="TreeGrafter"/>
</dbReference>
<feature type="domain" description="DNA-directed RNA polymerase II subunit RPB9-like zinc ribbon" evidence="2">
    <location>
        <begin position="1"/>
        <end position="27"/>
    </location>
</feature>
<dbReference type="PANTHER" id="PTHR11239">
    <property type="entry name" value="DNA-DIRECTED RNA POLYMERASE"/>
    <property type="match status" value="1"/>
</dbReference>
<name>A0A058ZEZ0_FONAL</name>
<dbReference type="Proteomes" id="UP000030693">
    <property type="component" value="Unassembled WGS sequence"/>
</dbReference>
<dbReference type="PANTHER" id="PTHR11239:SF1">
    <property type="entry name" value="DNA-DIRECTED RNA POLYMERASE II SUBUNIT RPB9"/>
    <property type="match status" value="1"/>
</dbReference>
<dbReference type="STRING" id="691883.A0A058ZEZ0"/>
<dbReference type="RefSeq" id="XP_009492194.1">
    <property type="nucleotide sequence ID" value="XM_009493919.1"/>
</dbReference>
<dbReference type="EMBL" id="KB932201">
    <property type="protein sequence ID" value="KCV72493.1"/>
    <property type="molecule type" value="Genomic_DNA"/>
</dbReference>
<evidence type="ECO:0000313" key="4">
    <source>
        <dbReference type="Proteomes" id="UP000030693"/>
    </source>
</evidence>
<evidence type="ECO:0000259" key="2">
    <source>
        <dbReference type="Pfam" id="PF02150"/>
    </source>
</evidence>
<organism evidence="3">
    <name type="scientific">Fonticula alba</name>
    <name type="common">Slime mold</name>
    <dbReference type="NCBI Taxonomy" id="691883"/>
    <lineage>
        <taxon>Eukaryota</taxon>
        <taxon>Rotosphaerida</taxon>
        <taxon>Fonticulaceae</taxon>
        <taxon>Fonticula</taxon>
    </lineage>
</organism>
<dbReference type="InterPro" id="IPR012164">
    <property type="entry name" value="Rpa12/Rpb9/Rpc10/TFS"/>
</dbReference>
<dbReference type="GO" id="GO:0001193">
    <property type="term" value="P:maintenance of transcriptional fidelity during transcription elongation by RNA polymerase II"/>
    <property type="evidence" value="ECO:0007669"/>
    <property type="project" value="TreeGrafter"/>
</dbReference>
<evidence type="ECO:0000313" key="3">
    <source>
        <dbReference type="EMBL" id="KCV72493.1"/>
    </source>
</evidence>